<reference evidence="1 2" key="1">
    <citation type="submission" date="2019-04" db="EMBL/GenBank/DDBJ databases">
        <title>Microbes associate with the intestines of laboratory mice.</title>
        <authorList>
            <person name="Navarre W."/>
            <person name="Wong E."/>
            <person name="Huang K.C."/>
            <person name="Tropini C."/>
            <person name="Ng K."/>
            <person name="Yu B."/>
        </authorList>
    </citation>
    <scope>NUCLEOTIDE SEQUENCE [LARGE SCALE GENOMIC DNA]</scope>
    <source>
        <strain evidence="1 2">NM83_B4-11</strain>
    </source>
</reference>
<dbReference type="EMBL" id="SSTI01000004">
    <property type="protein sequence ID" value="THG40450.1"/>
    <property type="molecule type" value="Genomic_DNA"/>
</dbReference>
<accession>A0ABY2QIU8</accession>
<proteinExistence type="predicted"/>
<dbReference type="RefSeq" id="WP_136451146.1">
    <property type="nucleotide sequence ID" value="NZ_SSTI01000004.1"/>
</dbReference>
<evidence type="ECO:0000313" key="1">
    <source>
        <dbReference type="EMBL" id="THG40450.1"/>
    </source>
</evidence>
<evidence type="ECO:0000313" key="2">
    <source>
        <dbReference type="Proteomes" id="UP000308038"/>
    </source>
</evidence>
<dbReference type="Proteomes" id="UP000308038">
    <property type="component" value="Unassembled WGS sequence"/>
</dbReference>
<gene>
    <name evidence="1" type="ORF">E5988_06360</name>
</gene>
<keyword evidence="2" id="KW-1185">Reference proteome</keyword>
<sequence>MIRVVVIAETDGSDTKIGEFEYEHLPRAGEDVWTPAPGTEHGNRIFTVGGVTHIPVNVDTAWGAGPLTILHDCLEIG</sequence>
<name>A0ABY2QIU8_9SPHN</name>
<comment type="caution">
    <text evidence="1">The sequence shown here is derived from an EMBL/GenBank/DDBJ whole genome shotgun (WGS) entry which is preliminary data.</text>
</comment>
<protein>
    <submittedName>
        <fullName evidence="1">Uncharacterized protein</fullName>
    </submittedName>
</protein>
<organism evidence="1 2">
    <name type="scientific">Sphingomonas olei</name>
    <dbReference type="NCBI Taxonomy" id="1886787"/>
    <lineage>
        <taxon>Bacteria</taxon>
        <taxon>Pseudomonadati</taxon>
        <taxon>Pseudomonadota</taxon>
        <taxon>Alphaproteobacteria</taxon>
        <taxon>Sphingomonadales</taxon>
        <taxon>Sphingomonadaceae</taxon>
        <taxon>Sphingomonas</taxon>
    </lineage>
</organism>